<name>A0A658BAA6_SALET</name>
<reference evidence="1 3" key="1">
    <citation type="submission" date="2018-04" db="EMBL/GenBank/DDBJ databases">
        <title>Whole genome sequencing of Salmonella enterica.</title>
        <authorList>
            <person name="Bell R."/>
        </authorList>
    </citation>
    <scope>NUCLEOTIDE SEQUENCE [LARGE SCALE GENOMIC DNA]</scope>
    <source>
        <strain evidence="1 3">CFSAN058504</strain>
    </source>
</reference>
<dbReference type="RefSeq" id="WP_070788945.1">
    <property type="nucleotide sequence ID" value="NZ_CP077710.1"/>
</dbReference>
<evidence type="ECO:0000313" key="2">
    <source>
        <dbReference type="EMBL" id="QXR78580.1"/>
    </source>
</evidence>
<dbReference type="EMBL" id="QAQR01000001">
    <property type="protein sequence ID" value="PUP39040.1"/>
    <property type="molecule type" value="Genomic_DNA"/>
</dbReference>
<dbReference type="Proteomes" id="UP000250876">
    <property type="component" value="Unassembled WGS sequence"/>
</dbReference>
<accession>A0A658BAA6</accession>
<reference evidence="2" key="3">
    <citation type="submission" date="2021-05" db="EMBL/GenBank/DDBJ databases">
        <title>Whole genome sequencing of cultured pathogen.</title>
        <authorList>
            <person name="Hoffmann M."/>
            <person name="Balkey M."/>
            <person name="Luo Y."/>
        </authorList>
    </citation>
    <scope>NUCLEOTIDE SEQUENCE</scope>
    <source>
        <strain evidence="2">CFSAN058540</strain>
    </source>
</reference>
<evidence type="ECO:0000313" key="3">
    <source>
        <dbReference type="Proteomes" id="UP000250876"/>
    </source>
</evidence>
<dbReference type="AlphaFoldDB" id="A0A658BAA6"/>
<proteinExistence type="predicted"/>
<reference evidence="2" key="2">
    <citation type="submission" date="2018-04" db="EMBL/GenBank/DDBJ databases">
        <authorList>
            <person name="Bell R."/>
        </authorList>
    </citation>
    <scope>NUCLEOTIDE SEQUENCE</scope>
    <source>
        <strain evidence="2">CFSAN058540</strain>
    </source>
</reference>
<organism evidence="1 3">
    <name type="scientific">Salmonella enterica I</name>
    <dbReference type="NCBI Taxonomy" id="59201"/>
    <lineage>
        <taxon>Bacteria</taxon>
        <taxon>Pseudomonadati</taxon>
        <taxon>Pseudomonadota</taxon>
        <taxon>Gammaproteobacteria</taxon>
        <taxon>Enterobacterales</taxon>
        <taxon>Enterobacteriaceae</taxon>
        <taxon>Salmonella</taxon>
    </lineage>
</organism>
<dbReference type="EMBL" id="CP077710">
    <property type="protein sequence ID" value="QXR78580.1"/>
    <property type="molecule type" value="Genomic_DNA"/>
</dbReference>
<sequence>MNNKEMKTIKYSSTKAFYAMAKHLYVTGIRIYKEQGDHELVAYIILDNDKTESYISHVKDYLAKCFDEHMEEAGKRESLIYVDMDKVMVEMKRVHIKALLFSMS</sequence>
<evidence type="ECO:0000313" key="1">
    <source>
        <dbReference type="EMBL" id="PUP39040.1"/>
    </source>
</evidence>
<gene>
    <name evidence="2" type="ORF">DAX88_006310</name>
    <name evidence="1" type="ORF">DAY08_00040</name>
</gene>
<protein>
    <submittedName>
        <fullName evidence="1">Uncharacterized protein</fullName>
    </submittedName>
</protein>